<dbReference type="GO" id="GO:0005524">
    <property type="term" value="F:ATP binding"/>
    <property type="evidence" value="ECO:0007669"/>
    <property type="project" value="InterPro"/>
</dbReference>
<evidence type="ECO:0000313" key="3">
    <source>
        <dbReference type="Proteomes" id="UP000265703"/>
    </source>
</evidence>
<dbReference type="InterPro" id="IPR011009">
    <property type="entry name" value="Kinase-like_dom_sf"/>
</dbReference>
<evidence type="ECO:0000259" key="1">
    <source>
        <dbReference type="PROSITE" id="PS50011"/>
    </source>
</evidence>
<reference evidence="2 3" key="1">
    <citation type="submission" date="2018-06" db="EMBL/GenBank/DDBJ databases">
        <title>Comparative genomics reveals the genomic features of Rhizophagus irregularis, R. cerebriforme, R. diaphanum and Gigaspora rosea, and their symbiotic lifestyle signature.</title>
        <authorList>
            <person name="Morin E."/>
            <person name="San Clemente H."/>
            <person name="Chen E.C.H."/>
            <person name="De La Providencia I."/>
            <person name="Hainaut M."/>
            <person name="Kuo A."/>
            <person name="Kohler A."/>
            <person name="Murat C."/>
            <person name="Tang N."/>
            <person name="Roy S."/>
            <person name="Loubradou J."/>
            <person name="Henrissat B."/>
            <person name="Grigoriev I.V."/>
            <person name="Corradi N."/>
            <person name="Roux C."/>
            <person name="Martin F.M."/>
        </authorList>
    </citation>
    <scope>NUCLEOTIDE SEQUENCE [LARGE SCALE GENOMIC DNA]</scope>
    <source>
        <strain evidence="2 3">DAOM 227022</strain>
    </source>
</reference>
<keyword evidence="2" id="KW-0418">Kinase</keyword>
<dbReference type="GO" id="GO:0004674">
    <property type="term" value="F:protein serine/threonine kinase activity"/>
    <property type="evidence" value="ECO:0007669"/>
    <property type="project" value="TreeGrafter"/>
</dbReference>
<dbReference type="InterPro" id="IPR001245">
    <property type="entry name" value="Ser-Thr/Tyr_kinase_cat_dom"/>
</dbReference>
<keyword evidence="3" id="KW-1185">Reference proteome</keyword>
<dbReference type="EMBL" id="QKYT01000425">
    <property type="protein sequence ID" value="RIA85453.1"/>
    <property type="molecule type" value="Genomic_DNA"/>
</dbReference>
<proteinExistence type="predicted"/>
<name>A0A397SGZ2_9GLOM</name>
<dbReference type="PANTHER" id="PTHR44329">
    <property type="entry name" value="SERINE/THREONINE-PROTEIN KINASE TNNI3K-RELATED"/>
    <property type="match status" value="1"/>
</dbReference>
<evidence type="ECO:0000313" key="2">
    <source>
        <dbReference type="EMBL" id="RIA85453.1"/>
    </source>
</evidence>
<feature type="domain" description="Protein kinase" evidence="1">
    <location>
        <begin position="79"/>
        <end position="350"/>
    </location>
</feature>
<dbReference type="PROSITE" id="PS50011">
    <property type="entry name" value="PROTEIN_KINASE_DOM"/>
    <property type="match status" value="1"/>
</dbReference>
<gene>
    <name evidence="2" type="ORF">C1645_727645</name>
</gene>
<dbReference type="InterPro" id="IPR051681">
    <property type="entry name" value="Ser/Thr_Kinases-Pseudokinases"/>
</dbReference>
<dbReference type="Gene3D" id="1.10.510.10">
    <property type="entry name" value="Transferase(Phosphotransferase) domain 1"/>
    <property type="match status" value="1"/>
</dbReference>
<protein>
    <submittedName>
        <fullName evidence="2">Kinase-like domain-containing protein</fullName>
    </submittedName>
</protein>
<dbReference type="Proteomes" id="UP000265703">
    <property type="component" value="Unassembled WGS sequence"/>
</dbReference>
<sequence length="431" mass="50765">MYYDLVRIRYNSGTKRICENCNQKCLATLYCEHCVRNYLKSNFSNWTSGNDDIDSLIQKCQMETLRPDTIVEWIPYNNFQNIKFSIKDGFSEIYTAVWVDGYYKEWDCKKQQLKRFGPRNVVLKRLKNVESANQSWFEEAKSYLTISFKWPDFVPCFGLTQDPSNGHYMLVMNRMSLNLREYLQQNHNQLTWEERVGITFEIINALFRIHQENAIHRNLHSGNILHSSRNDNWYMNDLGFCGPTNKPSTSVYGNLPYIAPEVLKGKGYTFKSDVYSIAMLMWEISSGQPPFMNHDHDYNLAVNIINGMRPKIVSGTPLGYKRLIEQCWDADPLKRPDIGTLWNKIDKMNLSYHQSNKSKNIRKFFKKINLFQLFKPKTNNNLETDRIKAIETNYTGSRLFASRVYKFENLPEPKNATKGIVDIVYLMFYYY</sequence>
<dbReference type="AlphaFoldDB" id="A0A397SGZ2"/>
<keyword evidence="2" id="KW-0808">Transferase</keyword>
<dbReference type="Pfam" id="PF07714">
    <property type="entry name" value="PK_Tyr_Ser-Thr"/>
    <property type="match status" value="1"/>
</dbReference>
<dbReference type="InterPro" id="IPR000719">
    <property type="entry name" value="Prot_kinase_dom"/>
</dbReference>
<dbReference type="OrthoDB" id="2791079at2759"/>
<comment type="caution">
    <text evidence="2">The sequence shown here is derived from an EMBL/GenBank/DDBJ whole genome shotgun (WGS) entry which is preliminary data.</text>
</comment>
<accession>A0A397SGZ2</accession>
<dbReference type="SUPFAM" id="SSF56112">
    <property type="entry name" value="Protein kinase-like (PK-like)"/>
    <property type="match status" value="1"/>
</dbReference>
<organism evidence="2 3">
    <name type="scientific">Glomus cerebriforme</name>
    <dbReference type="NCBI Taxonomy" id="658196"/>
    <lineage>
        <taxon>Eukaryota</taxon>
        <taxon>Fungi</taxon>
        <taxon>Fungi incertae sedis</taxon>
        <taxon>Mucoromycota</taxon>
        <taxon>Glomeromycotina</taxon>
        <taxon>Glomeromycetes</taxon>
        <taxon>Glomerales</taxon>
        <taxon>Glomeraceae</taxon>
        <taxon>Glomus</taxon>
    </lineage>
</organism>